<evidence type="ECO:0000313" key="2">
    <source>
        <dbReference type="WBParaSite" id="sdigi.contig374.g7847.t1"/>
    </source>
</evidence>
<keyword evidence="1" id="KW-1185">Reference proteome</keyword>
<proteinExistence type="predicted"/>
<accession>A0A915PSC7</accession>
<reference evidence="2" key="1">
    <citation type="submission" date="2022-11" db="UniProtKB">
        <authorList>
            <consortium name="WormBaseParasite"/>
        </authorList>
    </citation>
    <scope>IDENTIFICATION</scope>
</reference>
<organism evidence="1 2">
    <name type="scientific">Setaria digitata</name>
    <dbReference type="NCBI Taxonomy" id="48799"/>
    <lineage>
        <taxon>Eukaryota</taxon>
        <taxon>Metazoa</taxon>
        <taxon>Ecdysozoa</taxon>
        <taxon>Nematoda</taxon>
        <taxon>Chromadorea</taxon>
        <taxon>Rhabditida</taxon>
        <taxon>Spirurina</taxon>
        <taxon>Spiruromorpha</taxon>
        <taxon>Filarioidea</taxon>
        <taxon>Setariidae</taxon>
        <taxon>Setaria</taxon>
    </lineage>
</organism>
<name>A0A915PSC7_9BILA</name>
<dbReference type="WBParaSite" id="sdigi.contig374.g7847.t1">
    <property type="protein sequence ID" value="sdigi.contig374.g7847.t1"/>
    <property type="gene ID" value="sdigi.contig374.g7847"/>
</dbReference>
<dbReference type="AlphaFoldDB" id="A0A915PSC7"/>
<dbReference type="Proteomes" id="UP000887581">
    <property type="component" value="Unplaced"/>
</dbReference>
<sequence>MDSATFSKVVIYLLPHLSPQGFVHLSVQQSFTTCYNIWDNADYEPKMKEGWVRRLSYFYGQIISLCFRYYEEVAGAIDGAAMVEVVLDDVTADVMPTPDVAPPLTDVASCISRRTILDEKPGKFGKRIPISRATFTGHDSRGGIGDDCENDVVVLIFIEEVDSGSC</sequence>
<evidence type="ECO:0000313" key="1">
    <source>
        <dbReference type="Proteomes" id="UP000887581"/>
    </source>
</evidence>
<protein>
    <submittedName>
        <fullName evidence="2">Uncharacterized protein</fullName>
    </submittedName>
</protein>